<reference evidence="2" key="1">
    <citation type="submission" date="2010-03" db="EMBL/GenBank/DDBJ databases">
        <title>The complete chromosome of Tsukamurella paurometabola DSM 20162.</title>
        <authorList>
            <consortium name="US DOE Joint Genome Institute (JGI-PGF)"/>
            <person name="Lucas S."/>
            <person name="Copeland A."/>
            <person name="Lapidus A."/>
            <person name="Glavina del Rio T."/>
            <person name="Dalin E."/>
            <person name="Tice H."/>
            <person name="Bruce D."/>
            <person name="Goodwin L."/>
            <person name="Pitluck S."/>
            <person name="Kyrpides N."/>
            <person name="Mavromatis K."/>
            <person name="Ivanova N."/>
            <person name="Mikhailova N."/>
            <person name="Munk A.C."/>
            <person name="Brettin T."/>
            <person name="Detter J.C."/>
            <person name="Tapia R."/>
            <person name="Han C."/>
            <person name="Larimer F."/>
            <person name="Land M."/>
            <person name="Hauser L."/>
            <person name="Markowitz V."/>
            <person name="Cheng J.-F."/>
            <person name="Hugenholtz P."/>
            <person name="Woyke T."/>
            <person name="Wu D."/>
            <person name="Jando M."/>
            <person name="Brambilla E."/>
            <person name="Klenk H.-P."/>
            <person name="Eisen J.A."/>
        </authorList>
    </citation>
    <scope>NUCLEOTIDE SEQUENCE [LARGE SCALE GENOMIC DNA]</scope>
    <source>
        <strain evidence="2">ATCC 8368 / DSM 20162 / CCUG 35730 / CIP 100753 / JCM 10117 / KCTC 9821 / NBRC 16120 / NCIMB 702349 / NCTC 13040</strain>
    </source>
</reference>
<dbReference type="SUPFAM" id="SSF52540">
    <property type="entry name" value="P-loop containing nucleoside triphosphate hydrolases"/>
    <property type="match status" value="1"/>
</dbReference>
<keyword evidence="2" id="KW-1185">Reference proteome</keyword>
<dbReference type="InterPro" id="IPR027417">
    <property type="entry name" value="P-loop_NTPase"/>
</dbReference>
<dbReference type="EMBL" id="CP001966">
    <property type="protein sequence ID" value="ADG78133.1"/>
    <property type="molecule type" value="Genomic_DNA"/>
</dbReference>
<dbReference type="Gene3D" id="3.40.50.300">
    <property type="entry name" value="P-loop containing nucleotide triphosphate hydrolases"/>
    <property type="match status" value="1"/>
</dbReference>
<dbReference type="eggNOG" id="COG0645">
    <property type="taxonomic scope" value="Bacteria"/>
</dbReference>
<accession>D5UXP1</accession>
<evidence type="ECO:0000313" key="1">
    <source>
        <dbReference type="EMBL" id="ADG78133.1"/>
    </source>
</evidence>
<dbReference type="KEGG" id="tpr:Tpau_1509"/>
<evidence type="ECO:0008006" key="3">
    <source>
        <dbReference type="Google" id="ProtNLM"/>
    </source>
</evidence>
<name>D5UXP1_TSUPD</name>
<reference evidence="1 2" key="2">
    <citation type="journal article" date="2011" name="Stand. Genomic Sci.">
        <title>Complete genome sequence of Tsukamurella paurometabola type strain (no. 33).</title>
        <authorList>
            <person name="Munk A.C."/>
            <person name="Lapidus A."/>
            <person name="Lucas S."/>
            <person name="Nolan M."/>
            <person name="Tice H."/>
            <person name="Cheng J.F."/>
            <person name="Del Rio T.G."/>
            <person name="Goodwin L."/>
            <person name="Pitluck S."/>
            <person name="Liolios K."/>
            <person name="Huntemann M."/>
            <person name="Ivanova N."/>
            <person name="Mavromatis K."/>
            <person name="Mikhailova N."/>
            <person name="Pati A."/>
            <person name="Chen A."/>
            <person name="Palaniappan K."/>
            <person name="Tapia R."/>
            <person name="Han C."/>
            <person name="Land M."/>
            <person name="Hauser L."/>
            <person name="Chang Y.J."/>
            <person name="Jeffries C.D."/>
            <person name="Brettin T."/>
            <person name="Yasawong M."/>
            <person name="Brambilla E.M."/>
            <person name="Rohde M."/>
            <person name="Sikorski J."/>
            <person name="Goker M."/>
            <person name="Detter J.C."/>
            <person name="Woyke T."/>
            <person name="Bristow J."/>
            <person name="Eisen J.A."/>
            <person name="Markowitz V."/>
            <person name="Hugenholtz P."/>
            <person name="Kyrpides N.C."/>
            <person name="Klenk H.P."/>
        </authorList>
    </citation>
    <scope>NUCLEOTIDE SEQUENCE [LARGE SCALE GENOMIC DNA]</scope>
    <source>
        <strain evidence="2">ATCC 8368 / DSM 20162 / CCUG 35730 / CIP 100753 / JCM 10117 / KCTC 9821 / NBRC 16120 / NCIMB 702349 / NCTC 13040</strain>
    </source>
</reference>
<proteinExistence type="predicted"/>
<dbReference type="AlphaFoldDB" id="D5UXP1"/>
<sequence>MIIWLNGGFGAGKSTMAAELHRRMPEAVVYDPEIIRSRLRARAVDRASDRGAASWTIDRLDPGAASRQPEGTVVLRSDLLGPGQLAEAVLAVVGRAE</sequence>
<protein>
    <recommendedName>
        <fullName evidence="3">Tunicamycin resistance protein</fullName>
    </recommendedName>
</protein>
<dbReference type="STRING" id="521096.Tpau_1509"/>
<gene>
    <name evidence="1" type="ordered locus">Tpau_1509</name>
</gene>
<evidence type="ECO:0000313" key="2">
    <source>
        <dbReference type="Proteomes" id="UP000001213"/>
    </source>
</evidence>
<dbReference type="Proteomes" id="UP000001213">
    <property type="component" value="Chromosome"/>
</dbReference>
<dbReference type="RefSeq" id="WP_013126165.1">
    <property type="nucleotide sequence ID" value="NC_014158.1"/>
</dbReference>
<organism evidence="1 2">
    <name type="scientific">Tsukamurella paurometabola (strain ATCC 8368 / DSM 20162 / CCUG 35730 / CIP 100753 / JCM 10117 / KCTC 9821 / NBRC 16120 / NCIMB 702349 / NCTC 13040)</name>
    <name type="common">Corynebacterium paurometabolum</name>
    <dbReference type="NCBI Taxonomy" id="521096"/>
    <lineage>
        <taxon>Bacteria</taxon>
        <taxon>Bacillati</taxon>
        <taxon>Actinomycetota</taxon>
        <taxon>Actinomycetes</taxon>
        <taxon>Mycobacteriales</taxon>
        <taxon>Tsukamurellaceae</taxon>
        <taxon>Tsukamurella</taxon>
    </lineage>
</organism>
<dbReference type="HOGENOM" id="CLU_2345836_0_0_11"/>